<protein>
    <submittedName>
        <fullName evidence="1">Uncharacterized protein</fullName>
    </submittedName>
</protein>
<dbReference type="Gene3D" id="3.40.50.1820">
    <property type="entry name" value="alpha/beta hydrolase"/>
    <property type="match status" value="1"/>
</dbReference>
<gene>
    <name evidence="1" type="primary">ABSGL_06012.1 scaffold 7611</name>
</gene>
<proteinExistence type="predicted"/>
<dbReference type="SUPFAM" id="SSF53474">
    <property type="entry name" value="alpha/beta-Hydrolases"/>
    <property type="match status" value="1"/>
</dbReference>
<dbReference type="OrthoDB" id="2152248at2759"/>
<name>A0A168NDK7_ABSGL</name>
<sequence length="297" mass="32855">MTTSQTAITLNGLDLSVYGLTEYKKLDPGTPAAVMFAIHGRLQDRTKMEAISQVLCSLNGNKGGTLKPRHLIVVTFDHENHGSRLKDKTLNYSWKKDSKRHNPNHAMDQWRMMQAAAQTVTGLMDVLESHLFDKPVVDIWGVLGFSMGAHSSYLVAANDPRISVHISLVGTGDFIGLLHARLANGGFPSEYLPDDFCDRVLATYDGLADKLATKKVLMINGGEDTMVPFDRNDGLVNAFLASHDGSRGRDWDRIVVPGLGHAWCPEMFYLCSAWCKQWMLDSDPDFSLVLPPSCFSP</sequence>
<dbReference type="STRING" id="4829.A0A168NDK7"/>
<dbReference type="PANTHER" id="PTHR47381">
    <property type="entry name" value="ALPHA/BETA-HYDROLASES SUPERFAMILY PROTEIN"/>
    <property type="match status" value="1"/>
</dbReference>
<reference evidence="1" key="1">
    <citation type="submission" date="2016-04" db="EMBL/GenBank/DDBJ databases">
        <authorList>
            <person name="Evans L.H."/>
            <person name="Alamgir A."/>
            <person name="Owens N."/>
            <person name="Weber N.D."/>
            <person name="Virtaneva K."/>
            <person name="Barbian K."/>
            <person name="Babar A."/>
            <person name="Rosenke K."/>
        </authorList>
    </citation>
    <scope>NUCLEOTIDE SEQUENCE [LARGE SCALE GENOMIC DNA]</scope>
    <source>
        <strain evidence="1">CBS 101.48</strain>
    </source>
</reference>
<organism evidence="1">
    <name type="scientific">Absidia glauca</name>
    <name type="common">Pin mould</name>
    <dbReference type="NCBI Taxonomy" id="4829"/>
    <lineage>
        <taxon>Eukaryota</taxon>
        <taxon>Fungi</taxon>
        <taxon>Fungi incertae sedis</taxon>
        <taxon>Mucoromycota</taxon>
        <taxon>Mucoromycotina</taxon>
        <taxon>Mucoromycetes</taxon>
        <taxon>Mucorales</taxon>
        <taxon>Cunninghamellaceae</taxon>
        <taxon>Absidia</taxon>
    </lineage>
</organism>
<dbReference type="InParanoid" id="A0A168NDK7"/>
<dbReference type="AlphaFoldDB" id="A0A168NDK7"/>
<dbReference type="InterPro" id="IPR029058">
    <property type="entry name" value="AB_hydrolase_fold"/>
</dbReference>
<keyword evidence="2" id="KW-1185">Reference proteome</keyword>
<dbReference type="OMA" id="PRISVHI"/>
<dbReference type="EMBL" id="LT553181">
    <property type="protein sequence ID" value="SAM00331.1"/>
    <property type="molecule type" value="Genomic_DNA"/>
</dbReference>
<evidence type="ECO:0000313" key="1">
    <source>
        <dbReference type="EMBL" id="SAM00331.1"/>
    </source>
</evidence>
<dbReference type="PANTHER" id="PTHR47381:SF3">
    <property type="entry name" value="ALPHA_BETA-HYDROLASES SUPERFAMILY PROTEIN"/>
    <property type="match status" value="1"/>
</dbReference>
<evidence type="ECO:0000313" key="2">
    <source>
        <dbReference type="Proteomes" id="UP000078561"/>
    </source>
</evidence>
<dbReference type="Proteomes" id="UP000078561">
    <property type="component" value="Unassembled WGS sequence"/>
</dbReference>
<accession>A0A168NDK7</accession>